<dbReference type="GO" id="GO:2001240">
    <property type="term" value="P:negative regulation of extrinsic apoptotic signaling pathway in absence of ligand"/>
    <property type="evidence" value="ECO:0007669"/>
    <property type="project" value="TreeGrafter"/>
</dbReference>
<keyword evidence="7" id="KW-0805">Transcription regulation</keyword>
<dbReference type="PANTHER" id="PTHR10190">
    <property type="entry name" value="EYES ABSENT"/>
    <property type="match status" value="1"/>
</dbReference>
<dbReference type="GO" id="GO:0046872">
    <property type="term" value="F:metal ion binding"/>
    <property type="evidence" value="ECO:0007669"/>
    <property type="project" value="UniProtKB-KW"/>
</dbReference>
<sequence>MRKNCLNILVTSSQLVPTISKTLLYGLSGAFEIENIYSSAKIGKESCFERIATRFGRKCTYVVIGDGRDEEVSAKQLNWPFWRVTTHSDLAALHHALDLGYL</sequence>
<dbReference type="GO" id="GO:0004725">
    <property type="term" value="F:protein tyrosine phosphatase activity"/>
    <property type="evidence" value="ECO:0007669"/>
    <property type="project" value="UniProtKB-EC"/>
</dbReference>
<keyword evidence="9" id="KW-1185">Reference proteome</keyword>
<proteinExistence type="inferred from homology"/>
<dbReference type="GO" id="GO:0005634">
    <property type="term" value="C:nucleus"/>
    <property type="evidence" value="ECO:0007669"/>
    <property type="project" value="TreeGrafter"/>
</dbReference>
<evidence type="ECO:0000256" key="3">
    <source>
        <dbReference type="ARBA" id="ARBA00022842"/>
    </source>
</evidence>
<dbReference type="PANTHER" id="PTHR10190:SF16">
    <property type="entry name" value="DEVELOPMENTAL PROTEIN EYES ABSENT"/>
    <property type="match status" value="1"/>
</dbReference>
<protein>
    <recommendedName>
        <fullName evidence="7">Eyes absent homolog</fullName>
        <ecNumber evidence="7">3.1.3.48</ecNumber>
    </recommendedName>
</protein>
<feature type="binding site" evidence="6">
    <location>
        <position position="66"/>
    </location>
    <ligand>
        <name>Mg(2+)</name>
        <dbReference type="ChEBI" id="CHEBI:18420"/>
    </ligand>
</feature>
<name>A0A7J7JVC6_BUGNE</name>
<organism evidence="8 9">
    <name type="scientific">Bugula neritina</name>
    <name type="common">Brown bryozoan</name>
    <name type="synonym">Sertularia neritina</name>
    <dbReference type="NCBI Taxonomy" id="10212"/>
    <lineage>
        <taxon>Eukaryota</taxon>
        <taxon>Metazoa</taxon>
        <taxon>Spiralia</taxon>
        <taxon>Lophotrochozoa</taxon>
        <taxon>Bryozoa</taxon>
        <taxon>Gymnolaemata</taxon>
        <taxon>Cheilostomatida</taxon>
        <taxon>Flustrina</taxon>
        <taxon>Buguloidea</taxon>
        <taxon>Bugulidae</taxon>
        <taxon>Bugula</taxon>
    </lineage>
</organism>
<gene>
    <name evidence="8" type="ORF">EB796_011778</name>
</gene>
<dbReference type="Gene3D" id="3.40.50.12350">
    <property type="match status" value="1"/>
</dbReference>
<dbReference type="OrthoDB" id="167668at2759"/>
<evidence type="ECO:0000313" key="9">
    <source>
        <dbReference type="Proteomes" id="UP000593567"/>
    </source>
</evidence>
<dbReference type="AlphaFoldDB" id="A0A7J7JVC6"/>
<keyword evidence="3 6" id="KW-0460">Magnesium</keyword>
<evidence type="ECO:0000313" key="8">
    <source>
        <dbReference type="EMBL" id="KAF6029913.1"/>
    </source>
</evidence>
<keyword evidence="2 7" id="KW-0378">Hydrolase</keyword>
<comment type="cofactor">
    <cofactor evidence="6 7">
        <name>Mg(2+)</name>
        <dbReference type="ChEBI" id="CHEBI:18420"/>
    </cofactor>
    <text evidence="6 7">Binds 1 Mg(2+) ion per subunit.</text>
</comment>
<evidence type="ECO:0000256" key="5">
    <source>
        <dbReference type="ARBA" id="ARBA00051722"/>
    </source>
</evidence>
<comment type="caution">
    <text evidence="8">The sequence shown here is derived from an EMBL/GenBank/DDBJ whole genome shotgun (WGS) entry which is preliminary data.</text>
</comment>
<evidence type="ECO:0000256" key="2">
    <source>
        <dbReference type="ARBA" id="ARBA00022801"/>
    </source>
</evidence>
<evidence type="ECO:0000256" key="6">
    <source>
        <dbReference type="PIRSR" id="PIRSR628472-2"/>
    </source>
</evidence>
<keyword evidence="7" id="KW-0804">Transcription</keyword>
<comment type="similarity">
    <text evidence="1 7">Belongs to the HAD-like hydrolase superfamily. EYA family.</text>
</comment>
<evidence type="ECO:0000256" key="7">
    <source>
        <dbReference type="RuleBase" id="RU362036"/>
    </source>
</evidence>
<dbReference type="InterPro" id="IPR038102">
    <property type="entry name" value="EYA_dom_sf"/>
</dbReference>
<keyword evidence="6 7" id="KW-0479">Metal-binding</keyword>
<reference evidence="8" key="1">
    <citation type="submission" date="2020-06" db="EMBL/GenBank/DDBJ databases">
        <title>Draft genome of Bugula neritina, a colonial animal packing powerful symbionts and potential medicines.</title>
        <authorList>
            <person name="Rayko M."/>
        </authorList>
    </citation>
    <scope>NUCLEOTIDE SEQUENCE [LARGE SCALE GENOMIC DNA]</scope>
    <source>
        <strain evidence="8">Kwan_BN1</strain>
    </source>
</reference>
<dbReference type="EMBL" id="VXIV02001777">
    <property type="protein sequence ID" value="KAF6029913.1"/>
    <property type="molecule type" value="Genomic_DNA"/>
</dbReference>
<dbReference type="GO" id="GO:0045739">
    <property type="term" value="P:positive regulation of DNA repair"/>
    <property type="evidence" value="ECO:0007669"/>
    <property type="project" value="TreeGrafter"/>
</dbReference>
<dbReference type="GO" id="GO:0030154">
    <property type="term" value="P:cell differentiation"/>
    <property type="evidence" value="ECO:0007669"/>
    <property type="project" value="TreeGrafter"/>
</dbReference>
<comment type="catalytic activity">
    <reaction evidence="5 7">
        <text>O-phospho-L-tyrosyl-[protein] + H2O = L-tyrosyl-[protein] + phosphate</text>
        <dbReference type="Rhea" id="RHEA:10684"/>
        <dbReference type="Rhea" id="RHEA-COMP:10136"/>
        <dbReference type="Rhea" id="RHEA-COMP:20101"/>
        <dbReference type="ChEBI" id="CHEBI:15377"/>
        <dbReference type="ChEBI" id="CHEBI:43474"/>
        <dbReference type="ChEBI" id="CHEBI:46858"/>
        <dbReference type="ChEBI" id="CHEBI:61978"/>
        <dbReference type="EC" id="3.1.3.48"/>
    </reaction>
</comment>
<evidence type="ECO:0000256" key="4">
    <source>
        <dbReference type="ARBA" id="ARBA00022912"/>
    </source>
</evidence>
<evidence type="ECO:0000256" key="1">
    <source>
        <dbReference type="ARBA" id="ARBA00010501"/>
    </source>
</evidence>
<accession>A0A7J7JVC6</accession>
<dbReference type="Proteomes" id="UP000593567">
    <property type="component" value="Unassembled WGS sequence"/>
</dbReference>
<dbReference type="InterPro" id="IPR028472">
    <property type="entry name" value="EYA"/>
</dbReference>
<dbReference type="EC" id="3.1.3.48" evidence="7"/>
<keyword evidence="4 7" id="KW-0904">Protein phosphatase</keyword>